<dbReference type="EMBL" id="SSOP01000547">
    <property type="protein sequence ID" value="KAB5588154.1"/>
    <property type="molecule type" value="Genomic_DNA"/>
</dbReference>
<protein>
    <submittedName>
        <fullName evidence="1">Uncharacterized protein</fullName>
    </submittedName>
</protein>
<dbReference type="OrthoDB" id="2505969at2759"/>
<comment type="caution">
    <text evidence="1">The sequence shown here is derived from an EMBL/GenBank/DDBJ whole genome shotgun (WGS) entry which is preliminary data.</text>
</comment>
<dbReference type="AlphaFoldDB" id="A0A5N5Q901"/>
<proteinExistence type="predicted"/>
<organism evidence="1 2">
    <name type="scientific">Ceratobasidium theobromae</name>
    <dbReference type="NCBI Taxonomy" id="1582974"/>
    <lineage>
        <taxon>Eukaryota</taxon>
        <taxon>Fungi</taxon>
        <taxon>Dikarya</taxon>
        <taxon>Basidiomycota</taxon>
        <taxon>Agaricomycotina</taxon>
        <taxon>Agaricomycetes</taxon>
        <taxon>Cantharellales</taxon>
        <taxon>Ceratobasidiaceae</taxon>
        <taxon>Ceratobasidium</taxon>
    </lineage>
</organism>
<accession>A0A5N5Q901</accession>
<dbReference type="PANTHER" id="PTHR33096">
    <property type="entry name" value="CXC2 DOMAIN-CONTAINING PROTEIN"/>
    <property type="match status" value="1"/>
</dbReference>
<evidence type="ECO:0000313" key="1">
    <source>
        <dbReference type="EMBL" id="KAB5588154.1"/>
    </source>
</evidence>
<dbReference type="Pfam" id="PF18758">
    <property type="entry name" value="KDZ"/>
    <property type="match status" value="1"/>
</dbReference>
<name>A0A5N5Q901_9AGAM</name>
<keyword evidence="2" id="KW-1185">Reference proteome</keyword>
<evidence type="ECO:0000313" key="2">
    <source>
        <dbReference type="Proteomes" id="UP000383932"/>
    </source>
</evidence>
<dbReference type="PANTHER" id="PTHR33096:SF1">
    <property type="entry name" value="CXC1-LIKE CYSTEINE CLUSTER ASSOCIATED WITH KDZ TRANSPOSASES DOMAIN-CONTAINING PROTEIN"/>
    <property type="match status" value="1"/>
</dbReference>
<dbReference type="Proteomes" id="UP000383932">
    <property type="component" value="Unassembled WGS sequence"/>
</dbReference>
<dbReference type="InterPro" id="IPR040521">
    <property type="entry name" value="KDZ"/>
</dbReference>
<gene>
    <name evidence="1" type="ORF">CTheo_8400</name>
</gene>
<sequence length="484" mass="55011">MLRKTLAATRTMNATKSDVTEPTLCEERWKNAKADENARPIVAFDETGVFAACCRHGTALSLTDMKQSGELAKYGLATVDKLGDTFGSRLLIGYDIGCTFNKTVAQSPLVGPLAEKLGISFCVGSFHGYGHNRLCQLSYHPLYVEGAGLENFEGCERLFSSTNATAITTRHASAFHRRQHITQHLIGWNAVKRCNLGSVLKSKYISALQVIENAPKRLQELDPYGTEEMWRSYVQAERDYYQALKHPHPESAFSIMYIKRLRVLHEKEKAFREVYSVEYAYMIPEMIEKFRNRPDIQGTNQASNYQNTIAKNTRQLESKRTAATEQLLAIQTEVSQLELEHNINPRWSPGGPEWIAAEKLEAHSDFHAALDNLEHTTIQRLMELEKANVSGTGYKLQIFIAKALKRREKALRNALQTYNTLACKVNPPRPTLTFKELIECAYIAHFDFLRQSQHGIQAAEWARPRNLQCSREWQGLERAREEIA</sequence>
<reference evidence="1 2" key="1">
    <citation type="journal article" date="2019" name="Fungal Biol. Biotechnol.">
        <title>Draft genome sequence of fastidious pathogen Ceratobasidium theobromae, which causes vascular-streak dieback in Theobroma cacao.</title>
        <authorList>
            <person name="Ali S.S."/>
            <person name="Asman A."/>
            <person name="Shao J."/>
            <person name="Firmansyah A.P."/>
            <person name="Susilo A.W."/>
            <person name="Rosmana A."/>
            <person name="McMahon P."/>
            <person name="Junaid M."/>
            <person name="Guest D."/>
            <person name="Kheng T.Y."/>
            <person name="Meinhardt L.W."/>
            <person name="Bailey B.A."/>
        </authorList>
    </citation>
    <scope>NUCLEOTIDE SEQUENCE [LARGE SCALE GENOMIC DNA]</scope>
    <source>
        <strain evidence="1 2">CT2</strain>
    </source>
</reference>